<name>G9ZFR6_9GAMM</name>
<dbReference type="RefSeq" id="WP_006985634.1">
    <property type="nucleotide sequence ID" value="NZ_JH417927.1"/>
</dbReference>
<organism evidence="1 2">
    <name type="scientific">Cardiobacterium valvarum F0432</name>
    <dbReference type="NCBI Taxonomy" id="797473"/>
    <lineage>
        <taxon>Bacteria</taxon>
        <taxon>Pseudomonadati</taxon>
        <taxon>Pseudomonadota</taxon>
        <taxon>Gammaproteobacteria</taxon>
        <taxon>Cardiobacteriales</taxon>
        <taxon>Cardiobacteriaceae</taxon>
        <taxon>Cardiobacterium</taxon>
    </lineage>
</organism>
<evidence type="ECO:0000313" key="1">
    <source>
        <dbReference type="EMBL" id="EHM53819.1"/>
    </source>
</evidence>
<accession>G9ZFR6</accession>
<dbReference type="AlphaFoldDB" id="G9ZFR6"/>
<reference evidence="1 2" key="1">
    <citation type="submission" date="2011-08" db="EMBL/GenBank/DDBJ databases">
        <authorList>
            <person name="Weinstock G."/>
            <person name="Sodergren E."/>
            <person name="Clifton S."/>
            <person name="Fulton L."/>
            <person name="Fulton B."/>
            <person name="Courtney L."/>
            <person name="Fronick C."/>
            <person name="Harrison M."/>
            <person name="Strong C."/>
            <person name="Farmer C."/>
            <person name="Delahaunty K."/>
            <person name="Markovic C."/>
            <person name="Hall O."/>
            <person name="Minx P."/>
            <person name="Tomlinson C."/>
            <person name="Mitreva M."/>
            <person name="Hou S."/>
            <person name="Chen J."/>
            <person name="Wollam A."/>
            <person name="Pepin K.H."/>
            <person name="Johnson M."/>
            <person name="Bhonagiri V."/>
            <person name="Zhang X."/>
            <person name="Suruliraj S."/>
            <person name="Warren W."/>
            <person name="Chinwalla A."/>
            <person name="Mardis E.R."/>
            <person name="Wilson R.K."/>
        </authorList>
    </citation>
    <scope>NUCLEOTIDE SEQUENCE [LARGE SCALE GENOMIC DNA]</scope>
    <source>
        <strain evidence="1 2">F0432</strain>
    </source>
</reference>
<proteinExistence type="predicted"/>
<dbReference type="EMBL" id="AGCM01000088">
    <property type="protein sequence ID" value="EHM53819.1"/>
    <property type="molecule type" value="Genomic_DNA"/>
</dbReference>
<dbReference type="STRING" id="797473.HMPREF9080_01629"/>
<sequence length="46" mass="5120">MTPPFFFLPTIYHNGYGGKENKEKAREYFGMAALQKLEADGDAPPA</sequence>
<dbReference type="Proteomes" id="UP000004750">
    <property type="component" value="Unassembled WGS sequence"/>
</dbReference>
<protein>
    <submittedName>
        <fullName evidence="1">Uncharacterized protein</fullName>
    </submittedName>
</protein>
<gene>
    <name evidence="1" type="ORF">HMPREF9080_01629</name>
</gene>
<evidence type="ECO:0000313" key="2">
    <source>
        <dbReference type="Proteomes" id="UP000004750"/>
    </source>
</evidence>
<comment type="caution">
    <text evidence="1">The sequence shown here is derived from an EMBL/GenBank/DDBJ whole genome shotgun (WGS) entry which is preliminary data.</text>
</comment>
<dbReference type="HOGENOM" id="CLU_3181597_0_0_6"/>